<protein>
    <submittedName>
        <fullName evidence="1">Uncharacterized protein</fullName>
    </submittedName>
</protein>
<gene>
    <name evidence="1" type="ORF">CEXT_549301</name>
</gene>
<dbReference type="Proteomes" id="UP001054945">
    <property type="component" value="Unassembled WGS sequence"/>
</dbReference>
<keyword evidence="2" id="KW-1185">Reference proteome</keyword>
<name>A0AAV4VMM1_CAEEX</name>
<comment type="caution">
    <text evidence="1">The sequence shown here is derived from an EMBL/GenBank/DDBJ whole genome shotgun (WGS) entry which is preliminary data.</text>
</comment>
<evidence type="ECO:0000313" key="1">
    <source>
        <dbReference type="EMBL" id="GIY70849.1"/>
    </source>
</evidence>
<dbReference type="AlphaFoldDB" id="A0AAV4VMM1"/>
<dbReference type="EMBL" id="BPLR01014728">
    <property type="protein sequence ID" value="GIY70849.1"/>
    <property type="molecule type" value="Genomic_DNA"/>
</dbReference>
<organism evidence="1 2">
    <name type="scientific">Caerostris extrusa</name>
    <name type="common">Bark spider</name>
    <name type="synonym">Caerostris bankana</name>
    <dbReference type="NCBI Taxonomy" id="172846"/>
    <lineage>
        <taxon>Eukaryota</taxon>
        <taxon>Metazoa</taxon>
        <taxon>Ecdysozoa</taxon>
        <taxon>Arthropoda</taxon>
        <taxon>Chelicerata</taxon>
        <taxon>Arachnida</taxon>
        <taxon>Araneae</taxon>
        <taxon>Araneomorphae</taxon>
        <taxon>Entelegynae</taxon>
        <taxon>Araneoidea</taxon>
        <taxon>Araneidae</taxon>
        <taxon>Caerostris</taxon>
    </lineage>
</organism>
<reference evidence="1 2" key="1">
    <citation type="submission" date="2021-06" db="EMBL/GenBank/DDBJ databases">
        <title>Caerostris extrusa draft genome.</title>
        <authorList>
            <person name="Kono N."/>
            <person name="Arakawa K."/>
        </authorList>
    </citation>
    <scope>NUCLEOTIDE SEQUENCE [LARGE SCALE GENOMIC DNA]</scope>
</reference>
<proteinExistence type="predicted"/>
<sequence length="76" mass="8820">MDDTILGEMFPFVSEETADEKFFCVLQNPLEIRRLSQKMSFPITQEPFKKRLSCAGLEVGEREANENECLFKIQIC</sequence>
<evidence type="ECO:0000313" key="2">
    <source>
        <dbReference type="Proteomes" id="UP001054945"/>
    </source>
</evidence>
<accession>A0AAV4VMM1</accession>